<feature type="transmembrane region" description="Helical" evidence="6">
    <location>
        <begin position="127"/>
        <end position="150"/>
    </location>
</feature>
<keyword evidence="4 6" id="KW-1133">Transmembrane helix</keyword>
<dbReference type="NCBIfam" id="TIGR00797">
    <property type="entry name" value="matE"/>
    <property type="match status" value="1"/>
</dbReference>
<dbReference type="GO" id="GO:0042910">
    <property type="term" value="F:xenobiotic transmembrane transporter activity"/>
    <property type="evidence" value="ECO:0007669"/>
    <property type="project" value="InterPro"/>
</dbReference>
<dbReference type="AlphaFoldDB" id="A0A8E1QZN5"/>
<dbReference type="EMBL" id="LFQU01000001">
    <property type="protein sequence ID" value="KOO69760.1"/>
    <property type="molecule type" value="Genomic_DNA"/>
</dbReference>
<feature type="transmembrane region" description="Helical" evidence="6">
    <location>
        <begin position="187"/>
        <end position="210"/>
    </location>
</feature>
<evidence type="ECO:0000256" key="3">
    <source>
        <dbReference type="ARBA" id="ARBA00022692"/>
    </source>
</evidence>
<dbReference type="OrthoDB" id="9776324at2"/>
<comment type="caution">
    <text evidence="7">The sequence shown here is derived from an EMBL/GenBank/DDBJ whole genome shotgun (WGS) entry which is preliminary data.</text>
</comment>
<feature type="transmembrane region" description="Helical" evidence="6">
    <location>
        <begin position="379"/>
        <end position="396"/>
    </location>
</feature>
<feature type="transmembrane region" description="Helical" evidence="6">
    <location>
        <begin position="12"/>
        <end position="33"/>
    </location>
</feature>
<dbReference type="InterPro" id="IPR044644">
    <property type="entry name" value="DinF-like"/>
</dbReference>
<feature type="transmembrane region" description="Helical" evidence="6">
    <location>
        <begin position="350"/>
        <end position="367"/>
    </location>
</feature>
<feature type="transmembrane region" description="Helical" evidence="6">
    <location>
        <begin position="85"/>
        <end position="107"/>
    </location>
</feature>
<evidence type="ECO:0000256" key="6">
    <source>
        <dbReference type="SAM" id="Phobius"/>
    </source>
</evidence>
<sequence length="435" mass="48052">MDNRNRQILNIALPAIVSNITVPLLGLVDVTIVGHLGAASYIGAIAVGGMTFNVIYWIFGFLRMGTSGLTGQALGRRDLTETVRMLTRSLGIAMAVALALIVLQVPLREASMLVMQPPAEVRRLASIYFNILIWGAPAMLGLFSLSGWYIGMQNSRVPMLIAITQNIINIGASTLLVFGLGLKVEGVALGTLIAQWGGFIMALLLCFVNYRRLRRYFSWQGVWRRDAMAHFFKVNRDIFLRTLCMVAVMLFFTSAGSWQGEVVLAVNTLLMQFYMLFSYVMDGFAYAGEALSGKFYGARNQEALGSTVRRLFWWGAGMAVGFTLVYGIGGDAFLSLLTDEPSVVAASHEYYYWALAIPVAGMAAFVWDGVFIGCTMTRGMLQSMFLAAVTFFVLYYSLRFTMANHGLWLAFIAFVAVRGLAQTVIWRRRRTGCTA</sequence>
<dbReference type="GO" id="GO:0005886">
    <property type="term" value="C:plasma membrane"/>
    <property type="evidence" value="ECO:0007669"/>
    <property type="project" value="TreeGrafter"/>
</dbReference>
<dbReference type="InterPro" id="IPR002528">
    <property type="entry name" value="MATE_fam"/>
</dbReference>
<feature type="transmembrane region" description="Helical" evidence="6">
    <location>
        <begin position="157"/>
        <end position="181"/>
    </location>
</feature>
<dbReference type="CDD" id="cd13136">
    <property type="entry name" value="MATE_DinF_like"/>
    <property type="match status" value="1"/>
</dbReference>
<evidence type="ECO:0000313" key="7">
    <source>
        <dbReference type="EMBL" id="KOO69760.1"/>
    </source>
</evidence>
<evidence type="ECO:0000256" key="5">
    <source>
        <dbReference type="ARBA" id="ARBA00023136"/>
    </source>
</evidence>
<evidence type="ECO:0000256" key="1">
    <source>
        <dbReference type="ARBA" id="ARBA00004141"/>
    </source>
</evidence>
<gene>
    <name evidence="7" type="ORF">ACU52_01020</name>
</gene>
<comment type="similarity">
    <text evidence="2">Belongs to the multi antimicrobial extrusion (MATE) (TC 2.A.66.1) family.</text>
</comment>
<keyword evidence="8" id="KW-1185">Reference proteome</keyword>
<organism evidence="7 8">
    <name type="scientific">Xylanibacter rarus</name>
    <dbReference type="NCBI Taxonomy" id="1676614"/>
    <lineage>
        <taxon>Bacteria</taxon>
        <taxon>Pseudomonadati</taxon>
        <taxon>Bacteroidota</taxon>
        <taxon>Bacteroidia</taxon>
        <taxon>Bacteroidales</taxon>
        <taxon>Prevotellaceae</taxon>
        <taxon>Xylanibacter</taxon>
    </lineage>
</organism>
<keyword evidence="5 6" id="KW-0472">Membrane</keyword>
<dbReference type="PANTHER" id="PTHR42893">
    <property type="entry name" value="PROTEIN DETOXIFICATION 44, CHLOROPLASTIC-RELATED"/>
    <property type="match status" value="1"/>
</dbReference>
<evidence type="ECO:0000256" key="4">
    <source>
        <dbReference type="ARBA" id="ARBA00022989"/>
    </source>
</evidence>
<feature type="transmembrane region" description="Helical" evidence="6">
    <location>
        <begin position="39"/>
        <end position="64"/>
    </location>
</feature>
<feature type="transmembrane region" description="Helical" evidence="6">
    <location>
        <begin position="402"/>
        <end position="421"/>
    </location>
</feature>
<dbReference type="GO" id="GO:0015297">
    <property type="term" value="F:antiporter activity"/>
    <property type="evidence" value="ECO:0007669"/>
    <property type="project" value="InterPro"/>
</dbReference>
<feature type="transmembrane region" description="Helical" evidence="6">
    <location>
        <begin position="311"/>
        <end position="330"/>
    </location>
</feature>
<comment type="subcellular location">
    <subcellularLocation>
        <location evidence="1">Membrane</location>
        <topology evidence="1">Multi-pass membrane protein</topology>
    </subcellularLocation>
</comment>
<dbReference type="RefSeq" id="WP_053397407.1">
    <property type="nucleotide sequence ID" value="NZ_LFQU01000001.1"/>
</dbReference>
<feature type="transmembrane region" description="Helical" evidence="6">
    <location>
        <begin position="270"/>
        <end position="291"/>
    </location>
</feature>
<keyword evidence="3 6" id="KW-0812">Transmembrane</keyword>
<protein>
    <submittedName>
        <fullName evidence="7">GntR family transcriptional regulator</fullName>
    </submittedName>
</protein>
<dbReference type="PANTHER" id="PTHR42893:SF46">
    <property type="entry name" value="PROTEIN DETOXIFICATION 44, CHLOROPLASTIC"/>
    <property type="match status" value="1"/>
</dbReference>
<feature type="transmembrane region" description="Helical" evidence="6">
    <location>
        <begin position="238"/>
        <end position="258"/>
    </location>
</feature>
<dbReference type="Pfam" id="PF01554">
    <property type="entry name" value="MatE"/>
    <property type="match status" value="2"/>
</dbReference>
<reference evidence="7 8" key="1">
    <citation type="submission" date="2015-06" db="EMBL/GenBank/DDBJ databases">
        <title>Prevotella sp. 109, sp. nov., a novel member of the family Prevotellaceae isolated from human faeces.</title>
        <authorList>
            <person name="Shkoporov A.N."/>
            <person name="Chaplin A.V."/>
            <person name="Kafarskaia L.I."/>
            <person name="Efimov B.A."/>
        </authorList>
    </citation>
    <scope>NUCLEOTIDE SEQUENCE [LARGE SCALE GENOMIC DNA]</scope>
    <source>
        <strain evidence="7 8">109</strain>
    </source>
</reference>
<evidence type="ECO:0000313" key="8">
    <source>
        <dbReference type="Proteomes" id="UP000036951"/>
    </source>
</evidence>
<evidence type="ECO:0000256" key="2">
    <source>
        <dbReference type="ARBA" id="ARBA00010199"/>
    </source>
</evidence>
<name>A0A8E1QZN5_9BACT</name>
<dbReference type="Proteomes" id="UP000036951">
    <property type="component" value="Unassembled WGS sequence"/>
</dbReference>
<proteinExistence type="inferred from homology"/>
<accession>A0A8E1QZN5</accession>